<protein>
    <submittedName>
        <fullName evidence="1">Uncharacterized protein</fullName>
    </submittedName>
</protein>
<dbReference type="Proteomes" id="UP001239111">
    <property type="component" value="Chromosome 3"/>
</dbReference>
<gene>
    <name evidence="1" type="ORF">QAD02_002325</name>
</gene>
<accession>A0ACC2NKA8</accession>
<comment type="caution">
    <text evidence="1">The sequence shown here is derived from an EMBL/GenBank/DDBJ whole genome shotgun (WGS) entry which is preliminary data.</text>
</comment>
<keyword evidence="2" id="KW-1185">Reference proteome</keyword>
<reference evidence="1" key="1">
    <citation type="submission" date="2023-04" db="EMBL/GenBank/DDBJ databases">
        <title>A chromosome-level genome assembly of the parasitoid wasp Eretmocerus hayati.</title>
        <authorList>
            <person name="Zhong Y."/>
            <person name="Liu S."/>
            <person name="Liu Y."/>
        </authorList>
    </citation>
    <scope>NUCLEOTIDE SEQUENCE</scope>
    <source>
        <strain evidence="1">ZJU_SS_LIU_2023</strain>
    </source>
</reference>
<organism evidence="1 2">
    <name type="scientific">Eretmocerus hayati</name>
    <dbReference type="NCBI Taxonomy" id="131215"/>
    <lineage>
        <taxon>Eukaryota</taxon>
        <taxon>Metazoa</taxon>
        <taxon>Ecdysozoa</taxon>
        <taxon>Arthropoda</taxon>
        <taxon>Hexapoda</taxon>
        <taxon>Insecta</taxon>
        <taxon>Pterygota</taxon>
        <taxon>Neoptera</taxon>
        <taxon>Endopterygota</taxon>
        <taxon>Hymenoptera</taxon>
        <taxon>Apocrita</taxon>
        <taxon>Proctotrupomorpha</taxon>
        <taxon>Chalcidoidea</taxon>
        <taxon>Aphelinidae</taxon>
        <taxon>Aphelininae</taxon>
        <taxon>Eretmocerus</taxon>
    </lineage>
</organism>
<dbReference type="EMBL" id="CM056743">
    <property type="protein sequence ID" value="KAJ8671066.1"/>
    <property type="molecule type" value="Genomic_DNA"/>
</dbReference>
<proteinExistence type="predicted"/>
<sequence>MARTKKTPVKRILKKNSFRRSDSNNRKNIKKKIQEKSEDSLIKKRIFNTSEILRKKYRDLKIDKQIHDNENSEVLQPLTKPLQKIIDNTEILHKISDKVEIKKENLNEDSDSSEEDDDEEVFEDAQKDDDLEKKFEESMRVVDLPRKSSYNQEILGIPEVLRKNKRRLESPFILQKPKKNQKKSKSAWFF</sequence>
<evidence type="ECO:0000313" key="2">
    <source>
        <dbReference type="Proteomes" id="UP001239111"/>
    </source>
</evidence>
<evidence type="ECO:0000313" key="1">
    <source>
        <dbReference type="EMBL" id="KAJ8671066.1"/>
    </source>
</evidence>
<name>A0ACC2NKA8_9HYME</name>